<keyword evidence="7 11" id="KW-1133">Transmembrane helix</keyword>
<evidence type="ECO:0000256" key="4">
    <source>
        <dbReference type="ARBA" id="ARBA00022729"/>
    </source>
</evidence>
<comment type="subcellular location">
    <subcellularLocation>
        <location evidence="1">Membrane</location>
        <topology evidence="1">Single-pass type I membrane protein</topology>
    </subcellularLocation>
</comment>
<dbReference type="PRINTS" id="PR00700">
    <property type="entry name" value="PRTYPHPHTASE"/>
</dbReference>
<feature type="transmembrane region" description="Helical" evidence="11">
    <location>
        <begin position="798"/>
        <end position="821"/>
    </location>
</feature>
<sequence>MNLSWTIPSDVNAETYKYNIHGEPDNITVSSTSSFMLVAGLSPGTNYTFTIYTETQNGVQSSKFQQTTNTTLPSSVSDFKVIGVWTKEMNLSWTIPSDVNAETYKYNIHREPGNITVSSSSSFKLVTQLLPGTNYSFTIYTETQNGVQSSEFQQTTNTTLPSSVSDFRVIGVWTKEMNLSWTIPSDVNAETYKYNIHREPGNITVSSTSSFMLVTQLSPGTNYTFTIYTETQNGVQSSKFERTTNTTLPSLVTGLSVTSVSDNSVILVWMLSSDPNSQLYTYTVAYGRSHYIANIKENITEVTNLTAGTDYNFTVFAVTPNGVYSEPSDHVNATTLPSPVKDLEVSSVSNDSVTLEWMLSSDPNSNSYTYTVADGESNRMTHIKENIMVIENLTAGTNYDFMVFAVTENGIYSNSSNVVNATTRPNIVQGVNVSSVSETTATLQWDSSKDSNTDRYTYTVDVYNTTFFKIENIRSNSEVIPNLSPGVDYNFTVFAVTENGIYSQSSEVVYTTTIPNAPRDLRGNAVSVSEIDVTWTAPTDVNEKSYVYMVTWDDKKISQTNTTTEKHYNISKLLPGHLYTITVRSVIKNTSSVHYDETYTVTMPLSTERLENGTISNTSITLAWAASINPDSFVTGYRVTVYSNGTKKFQSETTETTFVVNKLDPGSIYSFTVESYARHTIPGTANRMATGDYIISYSTPSSIQAETVPDPVQNLRCSKVDAYQIKLDFQCPAGNYSKFEVLVDNINDNKVGSSDCEKSVIISQLQPTVRYSITVKTIATDKYIFTDPINCETDSTGVIVGSIFGVLLFLLLMALIAFFVLRRRRLKNGSENIPTTFKPRRFPPIPKDKFKQHYENNHADSDFGFAEEYQELSLVGTSQSKRIAEFPENRPKNRFTNVLPYDHSRVKLSVMNGISTSDYMNANYMPGYNSNKEFIASQGPLPNTTTDFWRMVWEHQVNTVLMLTNCMENGRVKCEHYWPLDYTPCTYGDITVTVTSETILSEWTIRDFSVKHANQPGIKYVRHFHFTAWPDHGVPDSTSSILKFRNLVREHMDQRKSNGPTVVHCSAGVGRTGTLIALDYLIQQVEKEQRIGIHGFVEKMRINRNLMVQTEAQYIFLNKCMLDLIEQPAEENIYESPTGTELLYENVSAIRNLQRENVN</sequence>
<evidence type="ECO:0000259" key="13">
    <source>
        <dbReference type="PROSITE" id="PS50056"/>
    </source>
</evidence>
<dbReference type="PROSITE" id="PS00383">
    <property type="entry name" value="TYR_PHOSPHATASE_1"/>
    <property type="match status" value="1"/>
</dbReference>
<evidence type="ECO:0000256" key="7">
    <source>
        <dbReference type="ARBA" id="ARBA00022989"/>
    </source>
</evidence>
<feature type="domain" description="Fibronectin type-III" evidence="14">
    <location>
        <begin position="163"/>
        <end position="250"/>
    </location>
</feature>
<dbReference type="Pfam" id="PF00102">
    <property type="entry name" value="Y_phosphatase"/>
    <property type="match status" value="1"/>
</dbReference>
<evidence type="ECO:0000256" key="1">
    <source>
        <dbReference type="ARBA" id="ARBA00004479"/>
    </source>
</evidence>
<dbReference type="SMART" id="SM00194">
    <property type="entry name" value="PTPc"/>
    <property type="match status" value="1"/>
</dbReference>
<dbReference type="Gene3D" id="2.60.40.10">
    <property type="entry name" value="Immunoglobulins"/>
    <property type="match status" value="9"/>
</dbReference>
<dbReference type="PANTHER" id="PTHR46957:SF10">
    <property type="entry name" value="PROTEIN TYROSINE PHOSPHATASE, RECEPTOR TYPE, H"/>
    <property type="match status" value="1"/>
</dbReference>
<keyword evidence="8 11" id="KW-0472">Membrane</keyword>
<dbReference type="OrthoDB" id="6058203at2759"/>
<dbReference type="Proteomes" id="UP000770717">
    <property type="component" value="Unassembled WGS sequence"/>
</dbReference>
<dbReference type="InterPro" id="IPR003595">
    <property type="entry name" value="Tyr_Pase_cat"/>
</dbReference>
<evidence type="ECO:0000259" key="14">
    <source>
        <dbReference type="PROSITE" id="PS50853"/>
    </source>
</evidence>
<dbReference type="InterPro" id="IPR013783">
    <property type="entry name" value="Ig-like_fold"/>
</dbReference>
<feature type="domain" description="Tyrosine-protein phosphatase" evidence="12">
    <location>
        <begin position="865"/>
        <end position="1124"/>
    </location>
</feature>
<dbReference type="SMART" id="SM00060">
    <property type="entry name" value="FN3"/>
    <property type="match status" value="8"/>
</dbReference>
<feature type="domain" description="Fibronectin type-III" evidence="14">
    <location>
        <begin position="607"/>
        <end position="710"/>
    </location>
</feature>
<name>A0A8J6F5R9_ELECQ</name>
<dbReference type="PANTHER" id="PTHR46957">
    <property type="entry name" value="CYTOKINE RECEPTOR"/>
    <property type="match status" value="1"/>
</dbReference>
<keyword evidence="5" id="KW-0378">Hydrolase</keyword>
<evidence type="ECO:0000259" key="12">
    <source>
        <dbReference type="PROSITE" id="PS50055"/>
    </source>
</evidence>
<feature type="domain" description="Tyrosine specific protein phosphatases" evidence="13">
    <location>
        <begin position="1042"/>
        <end position="1115"/>
    </location>
</feature>
<gene>
    <name evidence="15" type="ORF">GDO78_010699</name>
</gene>
<keyword evidence="16" id="KW-1185">Reference proteome</keyword>
<keyword evidence="6" id="KW-0904">Protein phosphatase</keyword>
<dbReference type="Pfam" id="PF00041">
    <property type="entry name" value="fn3"/>
    <property type="match status" value="9"/>
</dbReference>
<organism evidence="15 16">
    <name type="scientific">Eleutherodactylus coqui</name>
    <name type="common">Puerto Rican coqui</name>
    <dbReference type="NCBI Taxonomy" id="57060"/>
    <lineage>
        <taxon>Eukaryota</taxon>
        <taxon>Metazoa</taxon>
        <taxon>Chordata</taxon>
        <taxon>Craniata</taxon>
        <taxon>Vertebrata</taxon>
        <taxon>Euteleostomi</taxon>
        <taxon>Amphibia</taxon>
        <taxon>Batrachia</taxon>
        <taxon>Anura</taxon>
        <taxon>Neobatrachia</taxon>
        <taxon>Hyloidea</taxon>
        <taxon>Eleutherodactylidae</taxon>
        <taxon>Eleutherodactylinae</taxon>
        <taxon>Eleutherodactylus</taxon>
        <taxon>Eleutherodactylus</taxon>
    </lineage>
</organism>
<feature type="domain" description="Fibronectin type-III" evidence="14">
    <location>
        <begin position="339"/>
        <end position="426"/>
    </location>
</feature>
<evidence type="ECO:0000256" key="2">
    <source>
        <dbReference type="ARBA" id="ARBA00013064"/>
    </source>
</evidence>
<evidence type="ECO:0000313" key="16">
    <source>
        <dbReference type="Proteomes" id="UP000770717"/>
    </source>
</evidence>
<dbReference type="SUPFAM" id="SSF52799">
    <property type="entry name" value="(Phosphotyrosine protein) phosphatases II"/>
    <property type="match status" value="1"/>
</dbReference>
<dbReference type="PROSITE" id="PS50055">
    <property type="entry name" value="TYR_PHOSPHATASE_PTP"/>
    <property type="match status" value="1"/>
</dbReference>
<dbReference type="GO" id="GO:0004725">
    <property type="term" value="F:protein tyrosine phosphatase activity"/>
    <property type="evidence" value="ECO:0007669"/>
    <property type="project" value="UniProtKB-EC"/>
</dbReference>
<dbReference type="CDD" id="cd00063">
    <property type="entry name" value="FN3"/>
    <property type="match status" value="8"/>
</dbReference>
<dbReference type="InterPro" id="IPR050713">
    <property type="entry name" value="RTP_Phos/Ushers"/>
</dbReference>
<dbReference type="FunFam" id="3.90.190.10:FF:000009">
    <property type="entry name" value="Receptor-type tyrosine-protein phosphatase beta"/>
    <property type="match status" value="1"/>
</dbReference>
<feature type="domain" description="Fibronectin type-III" evidence="14">
    <location>
        <begin position="72"/>
        <end position="162"/>
    </location>
</feature>
<keyword evidence="3 11" id="KW-0812">Transmembrane</keyword>
<keyword evidence="4" id="KW-0732">Signal</keyword>
<dbReference type="GO" id="GO:0043235">
    <property type="term" value="C:receptor complex"/>
    <property type="evidence" value="ECO:0007669"/>
    <property type="project" value="TreeGrafter"/>
</dbReference>
<evidence type="ECO:0000256" key="8">
    <source>
        <dbReference type="ARBA" id="ARBA00023136"/>
    </source>
</evidence>
<evidence type="ECO:0000256" key="5">
    <source>
        <dbReference type="ARBA" id="ARBA00022801"/>
    </source>
</evidence>
<evidence type="ECO:0000256" key="10">
    <source>
        <dbReference type="ARBA" id="ARBA00051722"/>
    </source>
</evidence>
<evidence type="ECO:0000256" key="9">
    <source>
        <dbReference type="ARBA" id="ARBA00023180"/>
    </source>
</evidence>
<dbReference type="InterPro" id="IPR003961">
    <property type="entry name" value="FN3_dom"/>
</dbReference>
<proteinExistence type="predicted"/>
<dbReference type="GO" id="GO:0016020">
    <property type="term" value="C:membrane"/>
    <property type="evidence" value="ECO:0007669"/>
    <property type="project" value="UniProtKB-SubCell"/>
</dbReference>
<evidence type="ECO:0000313" key="15">
    <source>
        <dbReference type="EMBL" id="KAG9481599.1"/>
    </source>
</evidence>
<dbReference type="InterPro" id="IPR029021">
    <property type="entry name" value="Prot-tyrosine_phosphatase-like"/>
</dbReference>
<accession>A0A8J6F5R9</accession>
<evidence type="ECO:0000256" key="3">
    <source>
        <dbReference type="ARBA" id="ARBA00022692"/>
    </source>
</evidence>
<comment type="caution">
    <text evidence="15">The sequence shown here is derived from an EMBL/GenBank/DDBJ whole genome shotgun (WGS) entry which is preliminary data.</text>
</comment>
<dbReference type="InterPro" id="IPR036116">
    <property type="entry name" value="FN3_sf"/>
</dbReference>
<dbReference type="AlphaFoldDB" id="A0A8J6F5R9"/>
<dbReference type="InterPro" id="IPR016130">
    <property type="entry name" value="Tyr_Pase_AS"/>
</dbReference>
<dbReference type="Gene3D" id="3.90.190.10">
    <property type="entry name" value="Protein tyrosine phosphatase superfamily"/>
    <property type="match status" value="1"/>
</dbReference>
<dbReference type="SUPFAM" id="SSF49265">
    <property type="entry name" value="Fibronectin type III"/>
    <property type="match status" value="5"/>
</dbReference>
<feature type="domain" description="Fibronectin type-III" evidence="14">
    <location>
        <begin position="251"/>
        <end position="338"/>
    </location>
</feature>
<dbReference type="SMART" id="SM00404">
    <property type="entry name" value="PTPc_motif"/>
    <property type="match status" value="1"/>
</dbReference>
<evidence type="ECO:0000256" key="6">
    <source>
        <dbReference type="ARBA" id="ARBA00022912"/>
    </source>
</evidence>
<dbReference type="PROSITE" id="PS50056">
    <property type="entry name" value="TYR_PHOSPHATASE_2"/>
    <property type="match status" value="1"/>
</dbReference>
<dbReference type="EMBL" id="WNTK01000006">
    <property type="protein sequence ID" value="KAG9481599.1"/>
    <property type="molecule type" value="Genomic_DNA"/>
</dbReference>
<dbReference type="InterPro" id="IPR000242">
    <property type="entry name" value="PTP_cat"/>
</dbReference>
<comment type="catalytic activity">
    <reaction evidence="10">
        <text>O-phospho-L-tyrosyl-[protein] + H2O = L-tyrosyl-[protein] + phosphate</text>
        <dbReference type="Rhea" id="RHEA:10684"/>
        <dbReference type="Rhea" id="RHEA-COMP:10136"/>
        <dbReference type="Rhea" id="RHEA-COMP:20101"/>
        <dbReference type="ChEBI" id="CHEBI:15377"/>
        <dbReference type="ChEBI" id="CHEBI:43474"/>
        <dbReference type="ChEBI" id="CHEBI:46858"/>
        <dbReference type="ChEBI" id="CHEBI:61978"/>
        <dbReference type="EC" id="3.1.3.48"/>
    </reaction>
</comment>
<reference evidence="15" key="1">
    <citation type="thesis" date="2020" institute="ProQuest LLC" country="789 East Eisenhower Parkway, Ann Arbor, MI, USA">
        <title>Comparative Genomics and Chromosome Evolution.</title>
        <authorList>
            <person name="Mudd A.B."/>
        </authorList>
    </citation>
    <scope>NUCLEOTIDE SEQUENCE</scope>
    <source>
        <strain evidence="15">HN-11 Male</strain>
        <tissue evidence="15">Kidney and liver</tissue>
    </source>
</reference>
<feature type="domain" description="Fibronectin type-III" evidence="14">
    <location>
        <begin position="427"/>
        <end position="516"/>
    </location>
</feature>
<dbReference type="InterPro" id="IPR000387">
    <property type="entry name" value="Tyr_Pase_dom"/>
</dbReference>
<dbReference type="PROSITE" id="PS50853">
    <property type="entry name" value="FN3"/>
    <property type="match status" value="8"/>
</dbReference>
<feature type="domain" description="Fibronectin type-III" evidence="14">
    <location>
        <begin position="1"/>
        <end position="70"/>
    </location>
</feature>
<keyword evidence="9" id="KW-0325">Glycoprotein</keyword>
<evidence type="ECO:0000256" key="11">
    <source>
        <dbReference type="SAM" id="Phobius"/>
    </source>
</evidence>
<dbReference type="EC" id="3.1.3.48" evidence="2"/>
<feature type="domain" description="Fibronectin type-III" evidence="14">
    <location>
        <begin position="517"/>
        <end position="606"/>
    </location>
</feature>
<protein>
    <recommendedName>
        <fullName evidence="2">protein-tyrosine-phosphatase</fullName>
        <ecNumber evidence="2">3.1.3.48</ecNumber>
    </recommendedName>
</protein>